<dbReference type="Pfam" id="PF25339">
    <property type="entry name" value="C2_C2CD3_N"/>
    <property type="match status" value="1"/>
</dbReference>
<sequence length="256" mass="29727">MHQKKKTINLIKIPPKTKGKSLGILKMKIKKISFFQIQSNFYASFKLPNQQKEETEETKKENIILENEASLKFNIVVSLIQFLQYLDQIGSILIKIFDKNSHLLIGKTFLNIKKILLENQPEKELEISNNSNQVIGSLIISIKISHLELGDDIQKSRNEKNQERNESHINNKSLRELLLKINQLQEDVNTSIVNTNFEENYPSNFTQNSSNSKIPLLENHQKEKSRKSKNSYSQNSLQNINDSLVQNPLFLTRIFY</sequence>
<dbReference type="Proteomes" id="UP001149090">
    <property type="component" value="Unassembled WGS sequence"/>
</dbReference>
<name>A0A9Q0R9W0_ANAIG</name>
<dbReference type="EMBL" id="JAPDFW010000081">
    <property type="protein sequence ID" value="KAJ5072341.1"/>
    <property type="molecule type" value="Genomic_DNA"/>
</dbReference>
<organism evidence="2 3">
    <name type="scientific">Anaeramoeba ignava</name>
    <name type="common">Anaerobic marine amoeba</name>
    <dbReference type="NCBI Taxonomy" id="1746090"/>
    <lineage>
        <taxon>Eukaryota</taxon>
        <taxon>Metamonada</taxon>
        <taxon>Anaeramoebidae</taxon>
        <taxon>Anaeramoeba</taxon>
    </lineage>
</organism>
<feature type="domain" description="C2CD3 N-terminal C2" evidence="1">
    <location>
        <begin position="12"/>
        <end position="146"/>
    </location>
</feature>
<evidence type="ECO:0000259" key="1">
    <source>
        <dbReference type="Pfam" id="PF25339"/>
    </source>
</evidence>
<accession>A0A9Q0R9W0</accession>
<evidence type="ECO:0000313" key="2">
    <source>
        <dbReference type="EMBL" id="KAJ5072341.1"/>
    </source>
</evidence>
<dbReference type="AlphaFoldDB" id="A0A9Q0R9W0"/>
<evidence type="ECO:0000313" key="3">
    <source>
        <dbReference type="Proteomes" id="UP001149090"/>
    </source>
</evidence>
<proteinExistence type="predicted"/>
<dbReference type="InterPro" id="IPR057537">
    <property type="entry name" value="C2_C2CD3_N"/>
</dbReference>
<comment type="caution">
    <text evidence="2">The sequence shown here is derived from an EMBL/GenBank/DDBJ whole genome shotgun (WGS) entry which is preliminary data.</text>
</comment>
<keyword evidence="3" id="KW-1185">Reference proteome</keyword>
<gene>
    <name evidence="2" type="ORF">M0811_01355</name>
</gene>
<reference evidence="2" key="1">
    <citation type="submission" date="2022-10" db="EMBL/GenBank/DDBJ databases">
        <title>Novel sulphate-reducing endosymbionts in the free-living metamonad Anaeramoeba.</title>
        <authorList>
            <person name="Jerlstrom-Hultqvist J."/>
            <person name="Cepicka I."/>
            <person name="Gallot-Lavallee L."/>
            <person name="Salas-Leiva D."/>
            <person name="Curtis B.A."/>
            <person name="Zahonova K."/>
            <person name="Pipaliya S."/>
            <person name="Dacks J."/>
            <person name="Roger A.J."/>
        </authorList>
    </citation>
    <scope>NUCLEOTIDE SEQUENCE</scope>
    <source>
        <strain evidence="2">BMAN</strain>
    </source>
</reference>
<protein>
    <recommendedName>
        <fullName evidence="1">C2CD3 N-terminal C2 domain-containing protein</fullName>
    </recommendedName>
</protein>